<name>A0A160FU05_9BURK</name>
<dbReference type="KEGG" id="buz:AYM40_30070"/>
<gene>
    <name evidence="2" type="ORF">AYM40_30070</name>
</gene>
<dbReference type="STRING" id="1804984.AYM40_30070"/>
<keyword evidence="1" id="KW-0732">Signal</keyword>
<keyword evidence="3" id="KW-1185">Reference proteome</keyword>
<organism evidence="2 3">
    <name type="scientific">Paraburkholderia phytofirmans OLGA172</name>
    <dbReference type="NCBI Taxonomy" id="1417228"/>
    <lineage>
        <taxon>Bacteria</taxon>
        <taxon>Pseudomonadati</taxon>
        <taxon>Pseudomonadota</taxon>
        <taxon>Betaproteobacteria</taxon>
        <taxon>Burkholderiales</taxon>
        <taxon>Burkholderiaceae</taxon>
        <taxon>Paraburkholderia</taxon>
    </lineage>
</organism>
<proteinExistence type="predicted"/>
<protein>
    <submittedName>
        <fullName evidence="2">Uncharacterized protein</fullName>
    </submittedName>
</protein>
<feature type="chain" id="PRO_5007813960" evidence="1">
    <location>
        <begin position="20"/>
        <end position="87"/>
    </location>
</feature>
<feature type="signal peptide" evidence="1">
    <location>
        <begin position="1"/>
        <end position="19"/>
    </location>
</feature>
<reference evidence="2 3" key="1">
    <citation type="journal article" date="2016" name="Gene">
        <title>PacBio SMRT assembly of a complex multi-replicon genome reveals chlorocatechol degradative operon in a region of genome plasticity.</title>
        <authorList>
            <person name="Ricker N."/>
            <person name="Shen S.Y."/>
            <person name="Goordial J."/>
            <person name="Jin S."/>
            <person name="Fulthorpe R.R."/>
        </authorList>
    </citation>
    <scope>NUCLEOTIDE SEQUENCE [LARGE SCALE GENOMIC DNA]</scope>
    <source>
        <strain evidence="2 3">OLGA172</strain>
    </source>
</reference>
<evidence type="ECO:0000256" key="1">
    <source>
        <dbReference type="SAM" id="SignalP"/>
    </source>
</evidence>
<sequence>MKRLSALVSLLLTTLPAWAAGPSGVAQGHNPIAIGTDRPTATAYWSRVAPSVLITFENMALHSARQRNSSARSPMSIISAALRMEMR</sequence>
<dbReference type="Proteomes" id="UP000076852">
    <property type="component" value="Chromosome 2"/>
</dbReference>
<dbReference type="AlphaFoldDB" id="A0A160FU05"/>
<accession>A0A160FU05</accession>
<evidence type="ECO:0000313" key="3">
    <source>
        <dbReference type="Proteomes" id="UP000076852"/>
    </source>
</evidence>
<evidence type="ECO:0000313" key="2">
    <source>
        <dbReference type="EMBL" id="ANB76464.1"/>
    </source>
</evidence>
<dbReference type="EMBL" id="CP014579">
    <property type="protein sequence ID" value="ANB76464.1"/>
    <property type="molecule type" value="Genomic_DNA"/>
</dbReference>